<evidence type="ECO:0000256" key="1">
    <source>
        <dbReference type="SAM" id="MobiDB-lite"/>
    </source>
</evidence>
<protein>
    <recommendedName>
        <fullName evidence="4">LITAF domain-containing protein</fullName>
    </recommendedName>
</protein>
<feature type="compositionally biased region" description="Polar residues" evidence="1">
    <location>
        <begin position="146"/>
        <end position="170"/>
    </location>
</feature>
<dbReference type="AlphaFoldDB" id="A8N059"/>
<proteinExistence type="predicted"/>
<evidence type="ECO:0000313" key="3">
    <source>
        <dbReference type="Proteomes" id="UP000001861"/>
    </source>
</evidence>
<feature type="compositionally biased region" description="Low complexity" evidence="1">
    <location>
        <begin position="87"/>
        <end position="129"/>
    </location>
</feature>
<dbReference type="GeneID" id="6004629"/>
<dbReference type="KEGG" id="cci:CC1G_02828"/>
<organism evidence="2 3">
    <name type="scientific">Coprinopsis cinerea (strain Okayama-7 / 130 / ATCC MYA-4618 / FGSC 9003)</name>
    <name type="common">Inky cap fungus</name>
    <name type="synonym">Hormographiella aspergillata</name>
    <dbReference type="NCBI Taxonomy" id="240176"/>
    <lineage>
        <taxon>Eukaryota</taxon>
        <taxon>Fungi</taxon>
        <taxon>Dikarya</taxon>
        <taxon>Basidiomycota</taxon>
        <taxon>Agaricomycotina</taxon>
        <taxon>Agaricomycetes</taxon>
        <taxon>Agaricomycetidae</taxon>
        <taxon>Agaricales</taxon>
        <taxon>Agaricineae</taxon>
        <taxon>Psathyrellaceae</taxon>
        <taxon>Coprinopsis</taxon>
    </lineage>
</organism>
<name>A8N059_COPC7</name>
<dbReference type="OMA" id="HPAPVEC"/>
<comment type="caution">
    <text evidence="2">The sequence shown here is derived from an EMBL/GenBank/DDBJ whole genome shotgun (WGS) entry which is preliminary data.</text>
</comment>
<reference evidence="2 3" key="1">
    <citation type="journal article" date="2010" name="Proc. Natl. Acad. Sci. U.S.A.">
        <title>Insights into evolution of multicellular fungi from the assembled chromosomes of the mushroom Coprinopsis cinerea (Coprinus cinereus).</title>
        <authorList>
            <person name="Stajich J.E."/>
            <person name="Wilke S.K."/>
            <person name="Ahren D."/>
            <person name="Au C.H."/>
            <person name="Birren B.W."/>
            <person name="Borodovsky M."/>
            <person name="Burns C."/>
            <person name="Canback B."/>
            <person name="Casselton L.A."/>
            <person name="Cheng C.K."/>
            <person name="Deng J."/>
            <person name="Dietrich F.S."/>
            <person name="Fargo D.C."/>
            <person name="Farman M.L."/>
            <person name="Gathman A.C."/>
            <person name="Goldberg J."/>
            <person name="Guigo R."/>
            <person name="Hoegger P.J."/>
            <person name="Hooker J.B."/>
            <person name="Huggins A."/>
            <person name="James T.Y."/>
            <person name="Kamada T."/>
            <person name="Kilaru S."/>
            <person name="Kodira C."/>
            <person name="Kues U."/>
            <person name="Kupfer D."/>
            <person name="Kwan H.S."/>
            <person name="Lomsadze A."/>
            <person name="Li W."/>
            <person name="Lilly W.W."/>
            <person name="Ma L.J."/>
            <person name="Mackey A.J."/>
            <person name="Manning G."/>
            <person name="Martin F."/>
            <person name="Muraguchi H."/>
            <person name="Natvig D.O."/>
            <person name="Palmerini H."/>
            <person name="Ramesh M.A."/>
            <person name="Rehmeyer C.J."/>
            <person name="Roe B.A."/>
            <person name="Shenoy N."/>
            <person name="Stanke M."/>
            <person name="Ter-Hovhannisyan V."/>
            <person name="Tunlid A."/>
            <person name="Velagapudi R."/>
            <person name="Vision T.J."/>
            <person name="Zeng Q."/>
            <person name="Zolan M.E."/>
            <person name="Pukkila P.J."/>
        </authorList>
    </citation>
    <scope>NUCLEOTIDE SEQUENCE [LARGE SCALE GENOMIC DNA]</scope>
    <source>
        <strain evidence="3">Okayama-7 / 130 / ATCC MYA-4618 / FGSC 9003</strain>
    </source>
</reference>
<gene>
    <name evidence="2" type="ORF">CC1G_02828</name>
</gene>
<dbReference type="EMBL" id="AACS02000001">
    <property type="protein sequence ID" value="EAU93598.1"/>
    <property type="molecule type" value="Genomic_DNA"/>
</dbReference>
<feature type="compositionally biased region" description="Pro residues" evidence="1">
    <location>
        <begin position="197"/>
        <end position="206"/>
    </location>
</feature>
<feature type="compositionally biased region" description="Low complexity" evidence="1">
    <location>
        <begin position="171"/>
        <end position="183"/>
    </location>
</feature>
<dbReference type="RefSeq" id="XP_001828247.1">
    <property type="nucleotide sequence ID" value="XM_001828195.1"/>
</dbReference>
<dbReference type="InParanoid" id="A8N059"/>
<keyword evidence="3" id="KW-1185">Reference proteome</keyword>
<dbReference type="Proteomes" id="UP000001861">
    <property type="component" value="Unassembled WGS sequence"/>
</dbReference>
<accession>A8N059</accession>
<dbReference type="OrthoDB" id="5599753at2759"/>
<sequence length="253" mass="25771">MPAKTLFLSFPSLSTPNAFVLVAAASPTITAASIAFVTIMGNPQEANMSAPPAYAPAFNSTQGGAPALGVTTYSPLASGLTSGLNASSTQPTVSQSQSQSQPLIPQDTPGSGPNSPQQPSFFQPTNNTGTLGGGGVQQPLPQAPQSMNNAVTTPSPTFQPNHGTVNGTISGQQQGQYQPQSQGTDFNPYYPPAQGHPSPPAPPPMYSAPGQPIQFQVVSPLHVLGPGPGAVQCPNCGTRGITNIRHESGSTTQ</sequence>
<dbReference type="VEuPathDB" id="FungiDB:CC1G_02828"/>
<evidence type="ECO:0000313" key="2">
    <source>
        <dbReference type="EMBL" id="EAU93598.1"/>
    </source>
</evidence>
<evidence type="ECO:0008006" key="4">
    <source>
        <dbReference type="Google" id="ProtNLM"/>
    </source>
</evidence>
<feature type="region of interest" description="Disordered" evidence="1">
    <location>
        <begin position="82"/>
        <end position="208"/>
    </location>
</feature>